<dbReference type="Pfam" id="PF07992">
    <property type="entry name" value="Pyr_redox_2"/>
    <property type="match status" value="1"/>
</dbReference>
<feature type="domain" description="Carrier" evidence="4">
    <location>
        <begin position="79"/>
        <end position="153"/>
    </location>
</feature>
<sequence>MLSIQWGPWKEAGMAANEKALRRASDFGFGAWSNDQGVAMMSYLLTAKAQGSVCLALKHDLQFWPHGQMFGPSSWKAALPQDSLESQIHRVIADLLNDEVSLDADLNESGLDSLGAAEMARSLSAQFGMKLPATLLTDAPTEKDLQAYIRKEMASQSRPQGSPAVQRTTLVVGAGVGGVAFAQQLVRAGERVIVMERSAEAGGCWSLGNTSSQLQIDSPSYMLDYEQPFPWQTTYPSKQQVMAQVSSVAHELPDLRLRHTVHSVETLARGEYLVRYSDDLNQNRELRVDGVACFLGGLHRPNDLRFPGEEHFAGPCKLGHADDVPPAAFKGKDVLIVGHGAFAVENLRTALQNNARSVIMVARRRNVVFPTVVNWLINSVDKTLSIRAIRPILAQFYAAVGLTLEDLPGLDGDSIDFRIPACSDIYFLAQAMGVLKVIIGEVDHIETDAVIVKQADGTLQRCRCDIFLKCLGFHRDDLVRQIFGRDLERNASFWINGDPNLVANDQFQVPERVNSLLCPSYPFYVQAFAKAFLYYRNNPEVFEKTKFAPGVDVTIMWEHFGPTKEKVAQVTAHQLPFHFFVAQRREDWIRNVALIQKNREDFLHDLGGAPLLSVADFDELLRPASAMVARLWPTSLQNLWGALTVPRRLRVLFFHGQKTDAAIAYELLKRQGWLTQTMDFVIFDGPHSVLADTDDEQLQRVGLTQLVEEMKYVPGGEYKEWCANFDIFFDIHMKNEQRDLSSEEEDLELKRYEEAFVYLKQHAKSHGPFDAVAGFCQGAAFAQAALWKQQQSDIGLGEVRMMIAMAPWQCPYHEKKGCFQQPLDMPLLLLHGRKDLEMFKQAAPIFGQSFNKRTRTLVEFEGAHAYPPLNRSQNLRNAVDEFLDSNWLPK</sequence>
<dbReference type="Gene3D" id="1.10.1200.10">
    <property type="entry name" value="ACP-like"/>
    <property type="match status" value="1"/>
</dbReference>
<dbReference type="InterPro" id="IPR036736">
    <property type="entry name" value="ACP-like_sf"/>
</dbReference>
<reference evidence="5 6" key="1">
    <citation type="submission" date="2024-02" db="EMBL/GenBank/DDBJ databases">
        <authorList>
            <person name="Chen Y."/>
            <person name="Shah S."/>
            <person name="Dougan E. K."/>
            <person name="Thang M."/>
            <person name="Chan C."/>
        </authorList>
    </citation>
    <scope>NUCLEOTIDE SEQUENCE [LARGE SCALE GENOMIC DNA]</scope>
</reference>
<dbReference type="SMART" id="SM00823">
    <property type="entry name" value="PKS_PP"/>
    <property type="match status" value="1"/>
</dbReference>
<evidence type="ECO:0000259" key="4">
    <source>
        <dbReference type="PROSITE" id="PS50075"/>
    </source>
</evidence>
<comment type="caution">
    <text evidence="5">The sequence shown here is derived from an EMBL/GenBank/DDBJ whole genome shotgun (WGS) entry which is preliminary data.</text>
</comment>
<name>A0ABP0S0E2_9DINO</name>
<keyword evidence="2" id="KW-0597">Phosphoprotein</keyword>
<dbReference type="EMBL" id="CAXAMN010026805">
    <property type="protein sequence ID" value="CAK9105804.1"/>
    <property type="molecule type" value="Genomic_DNA"/>
</dbReference>
<dbReference type="PANTHER" id="PTHR48070:SF6">
    <property type="entry name" value="ESTERASE OVCA2"/>
    <property type="match status" value="1"/>
</dbReference>
<dbReference type="InterPro" id="IPR009081">
    <property type="entry name" value="PP-bd_ACP"/>
</dbReference>
<dbReference type="SUPFAM" id="SSF47336">
    <property type="entry name" value="ACP-like"/>
    <property type="match status" value="1"/>
</dbReference>
<keyword evidence="3" id="KW-0378">Hydrolase</keyword>
<dbReference type="InterPro" id="IPR006162">
    <property type="entry name" value="Ppantetheine_attach_site"/>
</dbReference>
<evidence type="ECO:0000256" key="1">
    <source>
        <dbReference type="ARBA" id="ARBA00022450"/>
    </source>
</evidence>
<dbReference type="PANTHER" id="PTHR48070">
    <property type="entry name" value="ESTERASE OVCA2"/>
    <property type="match status" value="1"/>
</dbReference>
<dbReference type="Proteomes" id="UP001642484">
    <property type="component" value="Unassembled WGS sequence"/>
</dbReference>
<dbReference type="InterPro" id="IPR029058">
    <property type="entry name" value="AB_hydrolase_fold"/>
</dbReference>
<dbReference type="PROSITE" id="PS00012">
    <property type="entry name" value="PHOSPHOPANTETHEINE"/>
    <property type="match status" value="1"/>
</dbReference>
<dbReference type="InterPro" id="IPR050593">
    <property type="entry name" value="LovG"/>
</dbReference>
<evidence type="ECO:0000313" key="5">
    <source>
        <dbReference type="EMBL" id="CAK9105804.1"/>
    </source>
</evidence>
<dbReference type="Pfam" id="PF00550">
    <property type="entry name" value="PP-binding"/>
    <property type="match status" value="1"/>
</dbReference>
<evidence type="ECO:0000256" key="2">
    <source>
        <dbReference type="ARBA" id="ARBA00022553"/>
    </source>
</evidence>
<dbReference type="InterPro" id="IPR005645">
    <property type="entry name" value="FSH-like_dom"/>
</dbReference>
<dbReference type="SUPFAM" id="SSF53474">
    <property type="entry name" value="alpha/beta-Hydrolases"/>
    <property type="match status" value="1"/>
</dbReference>
<dbReference type="Pfam" id="PF03959">
    <property type="entry name" value="FSH1"/>
    <property type="match status" value="1"/>
</dbReference>
<dbReference type="InterPro" id="IPR036188">
    <property type="entry name" value="FAD/NAD-bd_sf"/>
</dbReference>
<dbReference type="Gene3D" id="3.40.50.720">
    <property type="entry name" value="NAD(P)-binding Rossmann-like Domain"/>
    <property type="match status" value="1"/>
</dbReference>
<dbReference type="InterPro" id="IPR023753">
    <property type="entry name" value="FAD/NAD-binding_dom"/>
</dbReference>
<accession>A0ABP0S0E2</accession>
<evidence type="ECO:0000256" key="3">
    <source>
        <dbReference type="ARBA" id="ARBA00022801"/>
    </source>
</evidence>
<dbReference type="Gene3D" id="3.50.50.60">
    <property type="entry name" value="FAD/NAD(P)-binding domain"/>
    <property type="match status" value="1"/>
</dbReference>
<organism evidence="5 6">
    <name type="scientific">Durusdinium trenchii</name>
    <dbReference type="NCBI Taxonomy" id="1381693"/>
    <lineage>
        <taxon>Eukaryota</taxon>
        <taxon>Sar</taxon>
        <taxon>Alveolata</taxon>
        <taxon>Dinophyceae</taxon>
        <taxon>Suessiales</taxon>
        <taxon>Symbiodiniaceae</taxon>
        <taxon>Durusdinium</taxon>
    </lineage>
</organism>
<protein>
    <recommendedName>
        <fullName evidence="4">Carrier domain-containing protein</fullName>
    </recommendedName>
</protein>
<evidence type="ECO:0000313" key="6">
    <source>
        <dbReference type="Proteomes" id="UP001642484"/>
    </source>
</evidence>
<gene>
    <name evidence="5" type="ORF">CCMP2556_LOCUS49481</name>
</gene>
<dbReference type="InterPro" id="IPR020806">
    <property type="entry name" value="PKS_PP-bd"/>
</dbReference>
<keyword evidence="6" id="KW-1185">Reference proteome</keyword>
<proteinExistence type="predicted"/>
<dbReference type="SUPFAM" id="SSF51905">
    <property type="entry name" value="FAD/NAD(P)-binding domain"/>
    <property type="match status" value="1"/>
</dbReference>
<keyword evidence="1" id="KW-0596">Phosphopantetheine</keyword>
<dbReference type="Gene3D" id="3.40.50.1820">
    <property type="entry name" value="alpha/beta hydrolase"/>
    <property type="match status" value="1"/>
</dbReference>
<dbReference type="PROSITE" id="PS50075">
    <property type="entry name" value="CARRIER"/>
    <property type="match status" value="1"/>
</dbReference>